<dbReference type="InterPro" id="IPR011050">
    <property type="entry name" value="Pectin_lyase_fold/virulence"/>
</dbReference>
<protein>
    <submittedName>
        <fullName evidence="3">Large exoprotein involved in heme utilization or adhesion</fullName>
    </submittedName>
</protein>
<dbReference type="NCBIfam" id="TIGR01901">
    <property type="entry name" value="adhes_NPXG"/>
    <property type="match status" value="1"/>
</dbReference>
<feature type="domain" description="Filamentous haemagglutinin FhaB/tRNA nuclease CdiA-like TPS" evidence="2">
    <location>
        <begin position="38"/>
        <end position="150"/>
    </location>
</feature>
<evidence type="ECO:0000313" key="3">
    <source>
        <dbReference type="EMBL" id="AUB44201.1"/>
    </source>
</evidence>
<dbReference type="RefSeq" id="WP_100904021.1">
    <property type="nucleotide sequence ID" value="NZ_CAWNNC010000009.1"/>
</dbReference>
<dbReference type="EMBL" id="CP024793">
    <property type="protein sequence ID" value="AUB44201.1"/>
    <property type="molecule type" value="Genomic_DNA"/>
</dbReference>
<dbReference type="Gene3D" id="2.160.20.10">
    <property type="entry name" value="Single-stranded right-handed beta-helix, Pectin lyase-like"/>
    <property type="match status" value="2"/>
</dbReference>
<keyword evidence="1" id="KW-1133">Transmembrane helix</keyword>
<evidence type="ECO:0000313" key="4">
    <source>
        <dbReference type="Proteomes" id="UP000232003"/>
    </source>
</evidence>
<dbReference type="InterPro" id="IPR012334">
    <property type="entry name" value="Pectin_lyas_fold"/>
</dbReference>
<keyword evidence="1" id="KW-0472">Membrane</keyword>
<proteinExistence type="predicted"/>
<dbReference type="InterPro" id="IPR008638">
    <property type="entry name" value="FhaB/CdiA-like_TPS"/>
</dbReference>
<feature type="transmembrane region" description="Helical" evidence="1">
    <location>
        <begin position="16"/>
        <end position="37"/>
    </location>
</feature>
<reference evidence="3 4" key="1">
    <citation type="submission" date="2017-11" db="EMBL/GenBank/DDBJ databases">
        <title>Complete genome of a free-living desiccation-tolerant cyanobacterium and its photosynthetic adaptation to extreme terrestrial habitat.</title>
        <authorList>
            <person name="Shang J."/>
        </authorList>
    </citation>
    <scope>NUCLEOTIDE SEQUENCE [LARGE SCALE GENOMIC DNA]</scope>
    <source>
        <strain evidence="3 4">CCNUN1</strain>
        <plasmid evidence="4">pnfsy08</plasmid>
    </source>
</reference>
<dbReference type="Proteomes" id="UP000232003">
    <property type="component" value="Plasmid pNFSY08"/>
</dbReference>
<organism evidence="3 4">
    <name type="scientific">Nostoc flagelliforme CCNUN1</name>
    <dbReference type="NCBI Taxonomy" id="2038116"/>
    <lineage>
        <taxon>Bacteria</taxon>
        <taxon>Bacillati</taxon>
        <taxon>Cyanobacteriota</taxon>
        <taxon>Cyanophyceae</taxon>
        <taxon>Nostocales</taxon>
        <taxon>Nostocaceae</taxon>
        <taxon>Nostoc</taxon>
    </lineage>
</organism>
<keyword evidence="1" id="KW-0812">Transmembrane</keyword>
<keyword evidence="4" id="KW-1185">Reference proteome</keyword>
<dbReference type="Pfam" id="PF05860">
    <property type="entry name" value="TPS"/>
    <property type="match status" value="1"/>
</dbReference>
<dbReference type="SUPFAM" id="SSF51126">
    <property type="entry name" value="Pectin lyase-like"/>
    <property type="match status" value="3"/>
</dbReference>
<evidence type="ECO:0000256" key="1">
    <source>
        <dbReference type="SAM" id="Phobius"/>
    </source>
</evidence>
<accession>A0A2K8T970</accession>
<geneLocation type="plasmid" evidence="4">
    <name>pnfsy08</name>
</geneLocation>
<dbReference type="AlphaFoldDB" id="A0A2K8T970"/>
<dbReference type="KEGG" id="nfl:COO91_10424"/>
<sequence>MHQTKLKIERWKTISWLFNAGTLYYIFFSISTTAQIVPDTTLTNNSRVTNQGSTNIINGGTRAGTNLFHSFKDFSVSNGNTAFFNNAGDVQNIISRVTGKSVSNINGLIRANGTANLFLLNPNGIIFGSNAQLNIGGSFVATTANSIKFADGKQFFAQPNHQEALLTISAPTGLAFRDNSTGTIQILGGGHQITPNAGLSPTIVNNNSTGLLVQPGKTLALIGSNVNVEGGIITTPGGQSELGSVGSGFVDLKSNNQGWTFDYEGVRKFEDIQLSKQALINASGTGAGTIQVHGNNVYLTDGSTMLIQNLGETSSGNININASRSLVLEGTSPDGNVSSSILTETVNTGKGGDLKVFTQRLTLQDGARVGAGTYSNASGGNVTINASDSVQLLENRLANPFRRGDTISLISAATFASGQAGSVQMSTDQLRITDGGTVASSSFGTGNGNNVIVNADSIEITGIKPGRSAPSTIAATAFNAGNAGSLTINTSQLRLKNGGVVNSVAFATGNAGSINIYAENFIEVSGKANSFQPSFISSSVNVANETVRKIFGLPLIPTGSAGNITIDTPFLNVNQGGLISVANEGLGDAGRLEIKSNTINITNNGGVTATTTVGQGGDINITSNNIFLRNGIISTTAGQQDTDGDGGNININTNILVLAENSSITANAFKGRGGNILINARGLFFSPNSQITASSQFGLNGDVQINGFYVDPNGIESVPFGLAETPKVASVCQGQSDVARSEFVMTGVDRLPLAPNDVPPIKPTWQDNFVSGQVNNNSEEATVQTNQATQIVEAQGWVQDSYGNVTLTAEANSATPYAVSSASLCSEENVLKNTLTTHAQQ</sequence>
<gene>
    <name evidence="3" type="ORF">COO91_10424</name>
</gene>
<name>A0A2K8T970_9NOSO</name>
<dbReference type="OrthoDB" id="502809at2"/>
<dbReference type="SMART" id="SM00912">
    <property type="entry name" value="Haemagg_act"/>
    <property type="match status" value="1"/>
</dbReference>
<keyword evidence="3" id="KW-0614">Plasmid</keyword>
<evidence type="ECO:0000259" key="2">
    <source>
        <dbReference type="SMART" id="SM00912"/>
    </source>
</evidence>